<keyword evidence="1" id="KW-0813">Transport</keyword>
<dbReference type="KEGG" id="wma:WM2015_939"/>
<dbReference type="InterPro" id="IPR050763">
    <property type="entry name" value="ABC_transporter_ATP-binding"/>
</dbReference>
<keyword evidence="5" id="KW-1185">Reference proteome</keyword>
<dbReference type="GO" id="GO:0005524">
    <property type="term" value="F:ATP binding"/>
    <property type="evidence" value="ECO:0007669"/>
    <property type="project" value="UniProtKB-KW"/>
</dbReference>
<dbReference type="InterPro" id="IPR003439">
    <property type="entry name" value="ABC_transporter-like_ATP-bd"/>
</dbReference>
<dbReference type="Gene3D" id="3.40.50.300">
    <property type="entry name" value="P-loop containing nucleotide triphosphate hydrolases"/>
    <property type="match status" value="1"/>
</dbReference>
<dbReference type="Pfam" id="PF00005">
    <property type="entry name" value="ABC_tran"/>
    <property type="match status" value="1"/>
</dbReference>
<dbReference type="PANTHER" id="PTHR42711:SF17">
    <property type="entry name" value="ABC TRANSPORTER ATP-BINDING PROTEIN"/>
    <property type="match status" value="1"/>
</dbReference>
<evidence type="ECO:0000256" key="1">
    <source>
        <dbReference type="ARBA" id="ARBA00022448"/>
    </source>
</evidence>
<dbReference type="PANTHER" id="PTHR42711">
    <property type="entry name" value="ABC TRANSPORTER ATP-BINDING PROTEIN"/>
    <property type="match status" value="1"/>
</dbReference>
<dbReference type="InterPro" id="IPR027417">
    <property type="entry name" value="P-loop_NTPase"/>
</dbReference>
<dbReference type="SMART" id="SM00382">
    <property type="entry name" value="AAA"/>
    <property type="match status" value="1"/>
</dbReference>
<dbReference type="EMBL" id="CP012154">
    <property type="protein sequence ID" value="AKS41320.1"/>
    <property type="molecule type" value="Genomic_DNA"/>
</dbReference>
<evidence type="ECO:0000256" key="3">
    <source>
        <dbReference type="ARBA" id="ARBA00022840"/>
    </source>
</evidence>
<dbReference type="Proteomes" id="UP000066624">
    <property type="component" value="Chromosome"/>
</dbReference>
<organism evidence="4 5">
    <name type="scientific">Wenzhouxiangella marina</name>
    <dbReference type="NCBI Taxonomy" id="1579979"/>
    <lineage>
        <taxon>Bacteria</taxon>
        <taxon>Pseudomonadati</taxon>
        <taxon>Pseudomonadota</taxon>
        <taxon>Gammaproteobacteria</taxon>
        <taxon>Chromatiales</taxon>
        <taxon>Wenzhouxiangellaceae</taxon>
        <taxon>Wenzhouxiangella</taxon>
    </lineage>
</organism>
<dbReference type="AlphaFoldDB" id="A0A0K0XUI0"/>
<keyword evidence="2" id="KW-0547">Nucleotide-binding</keyword>
<dbReference type="PROSITE" id="PS50893">
    <property type="entry name" value="ABC_TRANSPORTER_2"/>
    <property type="match status" value="1"/>
</dbReference>
<dbReference type="InterPro" id="IPR003593">
    <property type="entry name" value="AAA+_ATPase"/>
</dbReference>
<dbReference type="SUPFAM" id="SSF52540">
    <property type="entry name" value="P-loop containing nucleoside triphosphate hydrolases"/>
    <property type="match status" value="1"/>
</dbReference>
<dbReference type="STRING" id="1579979.WM2015_939"/>
<keyword evidence="3" id="KW-0067">ATP-binding</keyword>
<accession>A0A0K0XUI0</accession>
<dbReference type="GO" id="GO:0016887">
    <property type="term" value="F:ATP hydrolysis activity"/>
    <property type="evidence" value="ECO:0007669"/>
    <property type="project" value="InterPro"/>
</dbReference>
<dbReference type="CDD" id="cd03230">
    <property type="entry name" value="ABC_DR_subfamily_A"/>
    <property type="match status" value="1"/>
</dbReference>
<gene>
    <name evidence="4" type="ORF">WM2015_939</name>
</gene>
<evidence type="ECO:0000256" key="2">
    <source>
        <dbReference type="ARBA" id="ARBA00022741"/>
    </source>
</evidence>
<dbReference type="PROSITE" id="PS00211">
    <property type="entry name" value="ABC_TRANSPORTER_1"/>
    <property type="match status" value="1"/>
</dbReference>
<evidence type="ECO:0000313" key="4">
    <source>
        <dbReference type="EMBL" id="AKS41320.1"/>
    </source>
</evidence>
<dbReference type="RefSeq" id="WP_049724961.1">
    <property type="nucleotide sequence ID" value="NZ_CP012154.1"/>
</dbReference>
<sequence length="298" mass="31823">MNASVIELNEVSHVYRGPKALDSVDLSLRAGQVTALLGPNGAGKTTLIHLLLGLLPVQSGRIRVLGQSPAAAARSGQWGAMLQSSGVQDTLTVSELLQLFGSLYVDPAPARGLIEEAGLGGLEHRRFAALSGGQKQRVLFALALVGRPRLLILDEPTTGLDPVARRGMWQAIERRRAEGLSILLCTHYLDEAEILADQVVVLNKGRILAKGSVDDIKARMPNAQIQAASSLPEARIAALPGVQRVESTDRRWNVLSADASATLRAWLSADPGLHDLDVRSADLETAFINLTTTQEMAA</sequence>
<reference evidence="4 5" key="1">
    <citation type="submission" date="2015-07" db="EMBL/GenBank/DDBJ databases">
        <authorList>
            <person name="Noorani M."/>
        </authorList>
    </citation>
    <scope>NUCLEOTIDE SEQUENCE [LARGE SCALE GENOMIC DNA]</scope>
    <source>
        <strain evidence="4 5">KCTC 42284</strain>
    </source>
</reference>
<protein>
    <submittedName>
        <fullName evidence="4">ABC transporter ATPase</fullName>
    </submittedName>
</protein>
<evidence type="ECO:0000313" key="5">
    <source>
        <dbReference type="Proteomes" id="UP000066624"/>
    </source>
</evidence>
<dbReference type="InterPro" id="IPR017871">
    <property type="entry name" value="ABC_transporter-like_CS"/>
</dbReference>
<name>A0A0K0XUI0_9GAMM</name>
<proteinExistence type="predicted"/>